<accession>A0AAW0DY85</accession>
<evidence type="ECO:0008006" key="4">
    <source>
        <dbReference type="Google" id="ProtNLM"/>
    </source>
</evidence>
<dbReference type="Proteomes" id="UP001362999">
    <property type="component" value="Unassembled WGS sequence"/>
</dbReference>
<dbReference type="SUPFAM" id="SSF52047">
    <property type="entry name" value="RNI-like"/>
    <property type="match status" value="1"/>
</dbReference>
<protein>
    <recommendedName>
        <fullName evidence="4">F-box domain-containing protein</fullName>
    </recommendedName>
</protein>
<sequence>MSTRLPRRAALAAHMDTPYRDILYTNIVPDEEVAQGIHQLVVAPMQEIQGLSIDIDALQARIDQLTHQQNDLIHLREGLTEFVESHLALVSIPRTLPHDILREIFIASLPSDRYPTLHRNDVPLIFLSVCLDWRRVALSVPRLWTSLHIVGPAYSIWTEPDAMRKELKAWLPRSTSLPLTISFVWTSSSGSVMGGDRKQASSDMLRTLMEYSDRWEHMRFVLPSTHFEPLTELSAKDVPILRTIAIYAHDPTTTPPSPLGTLTFISGTQLEGISVKNHITSSALQSLVPFGHIRQLHFAQFTLSLVDILNLLGTSPQLETCAFRIYDMAPPSTPMQLISMVFLHRLSIADENRSDPTRLFGFVDLPNLEALEYSSDNNAGAVPVLNQISAHKLVKIGLSVPISSEAVKQHLALLPNIQSLVLRQSFGSMHRSGGVVTACNLFSLLTTTARSALMCPHLQHISCLGVDGGTYDELLILVNSRNNSRNPQISPLSDIHIFSAREPGAHVAPQLAAAGCNAVLRHEKVEAVAKKVQPAGYHRGDVPRKQGDHAEDWGPFSSGRWMVEYAGWGCRRRLSDSYTLEFDYVPPKSLSNW</sequence>
<evidence type="ECO:0000256" key="1">
    <source>
        <dbReference type="SAM" id="Coils"/>
    </source>
</evidence>
<feature type="coiled-coil region" evidence="1">
    <location>
        <begin position="48"/>
        <end position="75"/>
    </location>
</feature>
<comment type="caution">
    <text evidence="2">The sequence shown here is derived from an EMBL/GenBank/DDBJ whole genome shotgun (WGS) entry which is preliminary data.</text>
</comment>
<proteinExistence type="predicted"/>
<reference evidence="2 3" key="1">
    <citation type="journal article" date="2024" name="J Genomics">
        <title>Draft genome sequencing and assembly of Favolaschia claudopus CIRM-BRFM 2984 isolated from oak limbs.</title>
        <authorList>
            <person name="Navarro D."/>
            <person name="Drula E."/>
            <person name="Chaduli D."/>
            <person name="Cazenave R."/>
            <person name="Ahrendt S."/>
            <person name="Wang J."/>
            <person name="Lipzen A."/>
            <person name="Daum C."/>
            <person name="Barry K."/>
            <person name="Grigoriev I.V."/>
            <person name="Favel A."/>
            <person name="Rosso M.N."/>
            <person name="Martin F."/>
        </authorList>
    </citation>
    <scope>NUCLEOTIDE SEQUENCE [LARGE SCALE GENOMIC DNA]</scope>
    <source>
        <strain evidence="2 3">CIRM-BRFM 2984</strain>
    </source>
</reference>
<dbReference type="EMBL" id="JAWWNJ010000005">
    <property type="protein sequence ID" value="KAK7055966.1"/>
    <property type="molecule type" value="Genomic_DNA"/>
</dbReference>
<keyword evidence="1" id="KW-0175">Coiled coil</keyword>
<evidence type="ECO:0000313" key="2">
    <source>
        <dbReference type="EMBL" id="KAK7055966.1"/>
    </source>
</evidence>
<evidence type="ECO:0000313" key="3">
    <source>
        <dbReference type="Proteomes" id="UP001362999"/>
    </source>
</evidence>
<keyword evidence="3" id="KW-1185">Reference proteome</keyword>
<gene>
    <name evidence="2" type="ORF">R3P38DRAFT_2849861</name>
</gene>
<dbReference type="AlphaFoldDB" id="A0AAW0DY85"/>
<name>A0AAW0DY85_9AGAR</name>
<organism evidence="2 3">
    <name type="scientific">Favolaschia claudopus</name>
    <dbReference type="NCBI Taxonomy" id="2862362"/>
    <lineage>
        <taxon>Eukaryota</taxon>
        <taxon>Fungi</taxon>
        <taxon>Dikarya</taxon>
        <taxon>Basidiomycota</taxon>
        <taxon>Agaricomycotina</taxon>
        <taxon>Agaricomycetes</taxon>
        <taxon>Agaricomycetidae</taxon>
        <taxon>Agaricales</taxon>
        <taxon>Marasmiineae</taxon>
        <taxon>Mycenaceae</taxon>
        <taxon>Favolaschia</taxon>
    </lineage>
</organism>